<dbReference type="EMBL" id="QJKJ01014016">
    <property type="protein sequence ID" value="RDX65216.1"/>
    <property type="molecule type" value="Genomic_DNA"/>
</dbReference>
<keyword evidence="3" id="KW-1185">Reference proteome</keyword>
<feature type="region of interest" description="Disordered" evidence="1">
    <location>
        <begin position="224"/>
        <end position="243"/>
    </location>
</feature>
<sequence>MHYAEARKTWMDQLLEYFREYTNLEDTKAAKRLKQEASKYTLVERTTRSSISSYWPLVGFEPLSSPSLRLGLPVVPISMLKSLSKDKGVTSICLKCLKAIGKPNDLHLVIIRRAQRRLNRDILHRIIPFFGRGEIHFNSLLWPLSGGLYMGRSNNDWFKGSPKVLLVKETGPTEVVTGAATCGRVEASLTKMADLTKEVWAAFLFLMVLSLEGVKPALNQTNVNKMKQKTNKEDIGMRKHHSS</sequence>
<reference evidence="2" key="1">
    <citation type="submission" date="2018-05" db="EMBL/GenBank/DDBJ databases">
        <title>Draft genome of Mucuna pruriens seed.</title>
        <authorList>
            <person name="Nnadi N.E."/>
            <person name="Vos R."/>
            <person name="Hasami M.H."/>
            <person name="Devisetty U.K."/>
            <person name="Aguiy J.C."/>
        </authorList>
    </citation>
    <scope>NUCLEOTIDE SEQUENCE [LARGE SCALE GENOMIC DNA]</scope>
    <source>
        <strain evidence="2">JCA_2017</strain>
    </source>
</reference>
<feature type="non-terminal residue" evidence="2">
    <location>
        <position position="1"/>
    </location>
</feature>
<organism evidence="2 3">
    <name type="scientific">Mucuna pruriens</name>
    <name type="common">Velvet bean</name>
    <name type="synonym">Dolichos pruriens</name>
    <dbReference type="NCBI Taxonomy" id="157652"/>
    <lineage>
        <taxon>Eukaryota</taxon>
        <taxon>Viridiplantae</taxon>
        <taxon>Streptophyta</taxon>
        <taxon>Embryophyta</taxon>
        <taxon>Tracheophyta</taxon>
        <taxon>Spermatophyta</taxon>
        <taxon>Magnoliopsida</taxon>
        <taxon>eudicotyledons</taxon>
        <taxon>Gunneridae</taxon>
        <taxon>Pentapetalae</taxon>
        <taxon>rosids</taxon>
        <taxon>fabids</taxon>
        <taxon>Fabales</taxon>
        <taxon>Fabaceae</taxon>
        <taxon>Papilionoideae</taxon>
        <taxon>50 kb inversion clade</taxon>
        <taxon>NPAAA clade</taxon>
        <taxon>indigoferoid/millettioid clade</taxon>
        <taxon>Phaseoleae</taxon>
        <taxon>Mucuna</taxon>
    </lineage>
</organism>
<dbReference type="AlphaFoldDB" id="A0A371EGU8"/>
<proteinExistence type="predicted"/>
<comment type="caution">
    <text evidence="2">The sequence shown here is derived from an EMBL/GenBank/DDBJ whole genome shotgun (WGS) entry which is preliminary data.</text>
</comment>
<evidence type="ECO:0000313" key="3">
    <source>
        <dbReference type="Proteomes" id="UP000257109"/>
    </source>
</evidence>
<dbReference type="Proteomes" id="UP000257109">
    <property type="component" value="Unassembled WGS sequence"/>
</dbReference>
<evidence type="ECO:0000256" key="1">
    <source>
        <dbReference type="SAM" id="MobiDB-lite"/>
    </source>
</evidence>
<gene>
    <name evidence="2" type="ORF">CR513_56146</name>
</gene>
<accession>A0A371EGU8</accession>
<protein>
    <submittedName>
        <fullName evidence="2">Uncharacterized protein</fullName>
    </submittedName>
</protein>
<evidence type="ECO:0000313" key="2">
    <source>
        <dbReference type="EMBL" id="RDX65216.1"/>
    </source>
</evidence>
<name>A0A371EGU8_MUCPR</name>